<dbReference type="NCBIfam" id="TIGR01409">
    <property type="entry name" value="TAT_signal_seq"/>
    <property type="match status" value="1"/>
</dbReference>
<reference evidence="3" key="1">
    <citation type="submission" date="2022-08" db="EMBL/GenBank/DDBJ databases">
        <title>Draft genome sequencing of Roseisolibacter agri AW1220.</title>
        <authorList>
            <person name="Tobiishi Y."/>
            <person name="Tonouchi A."/>
        </authorList>
    </citation>
    <scope>NUCLEOTIDE SEQUENCE</scope>
    <source>
        <strain evidence="3">AW1220</strain>
    </source>
</reference>
<comment type="similarity">
    <text evidence="1">Belongs to the metallo-beta-lactamase superfamily. Class-B beta-lactamase family.</text>
</comment>
<evidence type="ECO:0000313" key="3">
    <source>
        <dbReference type="EMBL" id="GLC24204.1"/>
    </source>
</evidence>
<dbReference type="SMART" id="SM00849">
    <property type="entry name" value="Lactamase_B"/>
    <property type="match status" value="1"/>
</dbReference>
<dbReference type="Proteomes" id="UP001161325">
    <property type="component" value="Unassembled WGS sequence"/>
</dbReference>
<dbReference type="GO" id="GO:0017001">
    <property type="term" value="P:antibiotic catabolic process"/>
    <property type="evidence" value="ECO:0007669"/>
    <property type="project" value="UniProtKB-ARBA"/>
</dbReference>
<protein>
    <recommendedName>
        <fullName evidence="2">Metallo-beta-lactamase domain-containing protein</fullName>
    </recommendedName>
</protein>
<accession>A0AA37Q0M0</accession>
<dbReference type="RefSeq" id="WP_284348653.1">
    <property type="nucleotide sequence ID" value="NZ_BRXS01000001.1"/>
</dbReference>
<dbReference type="AlphaFoldDB" id="A0AA37Q0M0"/>
<keyword evidence="4" id="KW-1185">Reference proteome</keyword>
<dbReference type="PROSITE" id="PS51318">
    <property type="entry name" value="TAT"/>
    <property type="match status" value="1"/>
</dbReference>
<dbReference type="Gene3D" id="3.60.15.10">
    <property type="entry name" value="Ribonuclease Z/Hydroxyacylglutathione hydrolase-like"/>
    <property type="match status" value="1"/>
</dbReference>
<evidence type="ECO:0000259" key="2">
    <source>
        <dbReference type="SMART" id="SM00849"/>
    </source>
</evidence>
<dbReference type="PANTHER" id="PTHR42951">
    <property type="entry name" value="METALLO-BETA-LACTAMASE DOMAIN-CONTAINING"/>
    <property type="match status" value="1"/>
</dbReference>
<dbReference type="InterPro" id="IPR050855">
    <property type="entry name" value="NDM-1-like"/>
</dbReference>
<dbReference type="Pfam" id="PF00753">
    <property type="entry name" value="Lactamase_B"/>
    <property type="match status" value="1"/>
</dbReference>
<dbReference type="InterPro" id="IPR006311">
    <property type="entry name" value="TAT_signal"/>
</dbReference>
<dbReference type="EMBL" id="BRXS01000001">
    <property type="protein sequence ID" value="GLC24204.1"/>
    <property type="molecule type" value="Genomic_DNA"/>
</dbReference>
<comment type="caution">
    <text evidence="3">The sequence shown here is derived from an EMBL/GenBank/DDBJ whole genome shotgun (WGS) entry which is preliminary data.</text>
</comment>
<dbReference type="InterPro" id="IPR036866">
    <property type="entry name" value="RibonucZ/Hydroxyglut_hydro"/>
</dbReference>
<proteinExistence type="inferred from homology"/>
<evidence type="ECO:0000256" key="1">
    <source>
        <dbReference type="ARBA" id="ARBA00005250"/>
    </source>
</evidence>
<dbReference type="InterPro" id="IPR001279">
    <property type="entry name" value="Metallo-B-lactamas"/>
</dbReference>
<evidence type="ECO:0000313" key="4">
    <source>
        <dbReference type="Proteomes" id="UP001161325"/>
    </source>
</evidence>
<dbReference type="SUPFAM" id="SSF56281">
    <property type="entry name" value="Metallo-hydrolase/oxidoreductase"/>
    <property type="match status" value="1"/>
</dbReference>
<name>A0AA37Q0M0_9BACT</name>
<dbReference type="PANTHER" id="PTHR42951:SF4">
    <property type="entry name" value="ACYL-COENZYME A THIOESTERASE MBLAC2"/>
    <property type="match status" value="1"/>
</dbReference>
<organism evidence="3 4">
    <name type="scientific">Roseisolibacter agri</name>
    <dbReference type="NCBI Taxonomy" id="2014610"/>
    <lineage>
        <taxon>Bacteria</taxon>
        <taxon>Pseudomonadati</taxon>
        <taxon>Gemmatimonadota</taxon>
        <taxon>Gemmatimonadia</taxon>
        <taxon>Gemmatimonadales</taxon>
        <taxon>Gemmatimonadaceae</taxon>
        <taxon>Roseisolibacter</taxon>
    </lineage>
</organism>
<feature type="domain" description="Metallo-beta-lactamase" evidence="2">
    <location>
        <begin position="77"/>
        <end position="257"/>
    </location>
</feature>
<sequence length="327" mass="34528">MPPSPSLLSRRDFLAGASCAAHLALAGALVPRALRAALWTQPAGRVVAREPFGALEQVGEGVWALISTPFGGDRTTLANGGIVAGRSGVLAIEGFNTPAGARWLAERARELTGRWPTHAVLTHFHADHANGVAGYVGAHTSGARCAIHATAATRDAVVARNQPADASREAALRECVLLPSGEGTTLDLGGRSVRITPRAAHTASDVAIEVDDPRVVFGGDLLWNGVFPNYVDATASRLASAAHALRRPDPVVYVPGHGPLARRAEFERYVALLDEVERAARAAHARGLPVAAAAATFALPPTLGEWTLFNRVFFERAFAAWYRELGL</sequence>
<gene>
    <name evidence="3" type="ORF">rosag_07170</name>
</gene>
<dbReference type="InterPro" id="IPR019546">
    <property type="entry name" value="TAT_signal_bac_arc"/>
</dbReference>